<sequence>MKNLIFAGFCLLLTVNVFAQYDPKALEILEAMSKKYKSIPAFEANFSYVLTNDVEKVNEEFKGKLTVKGDKFRMVLPEQEVINNGATIWTYLPEAKEVNIDNYDKNSDDVNPSKIYEIYKKGFKYLYLQDKTEGGVLCEEIDLVPEKKDAQYFKVKMFINKKDKNIQSWTMFDKGGNKYKYTITKFVPNAKVEDNLFTFDPKKYPGVEVIDLR</sequence>
<keyword evidence="1 2" id="KW-0732">Signal</keyword>
<reference evidence="3 4" key="1">
    <citation type="submission" date="2016-11" db="EMBL/GenBank/DDBJ databases">
        <authorList>
            <person name="Jaros S."/>
            <person name="Januszkiewicz K."/>
            <person name="Wedrychowicz H."/>
        </authorList>
    </citation>
    <scope>NUCLEOTIDE SEQUENCE [LARGE SCALE GENOMIC DNA]</scope>
    <source>
        <strain evidence="3 4">DSM 24574</strain>
    </source>
</reference>
<evidence type="ECO:0000256" key="2">
    <source>
        <dbReference type="SAM" id="SignalP"/>
    </source>
</evidence>
<keyword evidence="3" id="KW-0449">Lipoprotein</keyword>
<dbReference type="SUPFAM" id="SSF89392">
    <property type="entry name" value="Prokaryotic lipoproteins and lipoprotein localization factors"/>
    <property type="match status" value="1"/>
</dbReference>
<dbReference type="AlphaFoldDB" id="A0A1M5TJS1"/>
<dbReference type="RefSeq" id="WP_073137774.1">
    <property type="nucleotide sequence ID" value="NZ_FQWQ01000003.1"/>
</dbReference>
<dbReference type="EMBL" id="FQWQ01000003">
    <property type="protein sequence ID" value="SHH51022.1"/>
    <property type="molecule type" value="Genomic_DNA"/>
</dbReference>
<dbReference type="OrthoDB" id="9810685at2"/>
<dbReference type="STRING" id="947013.SAMN04488109_4124"/>
<evidence type="ECO:0000313" key="3">
    <source>
        <dbReference type="EMBL" id="SHH51022.1"/>
    </source>
</evidence>
<dbReference type="PANTHER" id="PTHR35869">
    <property type="entry name" value="OUTER-MEMBRANE LIPOPROTEIN CARRIER PROTEIN"/>
    <property type="match status" value="1"/>
</dbReference>
<accession>A0A1M5TJS1</accession>
<feature type="signal peptide" evidence="2">
    <location>
        <begin position="1"/>
        <end position="19"/>
    </location>
</feature>
<dbReference type="Gene3D" id="2.50.20.10">
    <property type="entry name" value="Lipoprotein localisation LolA/LolB/LppX"/>
    <property type="match status" value="1"/>
</dbReference>
<gene>
    <name evidence="3" type="ORF">SAMN04488109_4124</name>
</gene>
<evidence type="ECO:0000256" key="1">
    <source>
        <dbReference type="ARBA" id="ARBA00022729"/>
    </source>
</evidence>
<protein>
    <submittedName>
        <fullName evidence="3">Outer membrane lipoprotein-sorting protein</fullName>
    </submittedName>
</protein>
<dbReference type="Proteomes" id="UP000184212">
    <property type="component" value="Unassembled WGS sequence"/>
</dbReference>
<dbReference type="CDD" id="cd16325">
    <property type="entry name" value="LolA"/>
    <property type="match status" value="1"/>
</dbReference>
<dbReference type="PANTHER" id="PTHR35869:SF1">
    <property type="entry name" value="OUTER-MEMBRANE LIPOPROTEIN CARRIER PROTEIN"/>
    <property type="match status" value="1"/>
</dbReference>
<keyword evidence="4" id="KW-1185">Reference proteome</keyword>
<proteinExistence type="predicted"/>
<evidence type="ECO:0000313" key="4">
    <source>
        <dbReference type="Proteomes" id="UP000184212"/>
    </source>
</evidence>
<name>A0A1M5TJS1_9BACT</name>
<organism evidence="3 4">
    <name type="scientific">Chryseolinea serpens</name>
    <dbReference type="NCBI Taxonomy" id="947013"/>
    <lineage>
        <taxon>Bacteria</taxon>
        <taxon>Pseudomonadati</taxon>
        <taxon>Bacteroidota</taxon>
        <taxon>Cytophagia</taxon>
        <taxon>Cytophagales</taxon>
        <taxon>Fulvivirgaceae</taxon>
        <taxon>Chryseolinea</taxon>
    </lineage>
</organism>
<dbReference type="Pfam" id="PF03548">
    <property type="entry name" value="LolA"/>
    <property type="match status" value="1"/>
</dbReference>
<feature type="chain" id="PRO_5012500062" evidence="2">
    <location>
        <begin position="20"/>
        <end position="213"/>
    </location>
</feature>
<dbReference type="InterPro" id="IPR004564">
    <property type="entry name" value="OM_lipoprot_carrier_LolA-like"/>
</dbReference>
<dbReference type="InterPro" id="IPR029046">
    <property type="entry name" value="LolA/LolB/LppX"/>
</dbReference>